<proteinExistence type="predicted"/>
<dbReference type="Proteomes" id="UP001295740">
    <property type="component" value="Unassembled WGS sequence"/>
</dbReference>
<gene>
    <name evidence="2" type="ORF">KHLLAP_LOCUS13060</name>
</gene>
<accession>A0AAI8VWW3</accession>
<sequence length="55" mass="5675">MPSSSASPSAGAPPKSPDRSPTRRPPPCTKETPLLAGAAEEGRDEHEEAALLEPP</sequence>
<comment type="caution">
    <text evidence="2">The sequence shown here is derived from an EMBL/GenBank/DDBJ whole genome shotgun (WGS) entry which is preliminary data.</text>
</comment>
<dbReference type="EMBL" id="CAUWAG010000019">
    <property type="protein sequence ID" value="CAJ2512592.1"/>
    <property type="molecule type" value="Genomic_DNA"/>
</dbReference>
<feature type="compositionally biased region" description="Low complexity" evidence="1">
    <location>
        <begin position="1"/>
        <end position="13"/>
    </location>
</feature>
<protein>
    <submittedName>
        <fullName evidence="2">Uu.00g056070.m01.CDS01</fullName>
    </submittedName>
</protein>
<feature type="compositionally biased region" description="Basic and acidic residues" evidence="1">
    <location>
        <begin position="40"/>
        <end position="49"/>
    </location>
</feature>
<evidence type="ECO:0000256" key="1">
    <source>
        <dbReference type="SAM" id="MobiDB-lite"/>
    </source>
</evidence>
<keyword evidence="3" id="KW-1185">Reference proteome</keyword>
<dbReference type="AlphaFoldDB" id="A0AAI8VWW3"/>
<organism evidence="2 3">
    <name type="scientific">Anthostomella pinea</name>
    <dbReference type="NCBI Taxonomy" id="933095"/>
    <lineage>
        <taxon>Eukaryota</taxon>
        <taxon>Fungi</taxon>
        <taxon>Dikarya</taxon>
        <taxon>Ascomycota</taxon>
        <taxon>Pezizomycotina</taxon>
        <taxon>Sordariomycetes</taxon>
        <taxon>Xylariomycetidae</taxon>
        <taxon>Xylariales</taxon>
        <taxon>Xylariaceae</taxon>
        <taxon>Anthostomella</taxon>
    </lineage>
</organism>
<evidence type="ECO:0000313" key="2">
    <source>
        <dbReference type="EMBL" id="CAJ2512592.1"/>
    </source>
</evidence>
<evidence type="ECO:0000313" key="3">
    <source>
        <dbReference type="Proteomes" id="UP001295740"/>
    </source>
</evidence>
<name>A0AAI8VWW3_9PEZI</name>
<reference evidence="2" key="1">
    <citation type="submission" date="2023-10" db="EMBL/GenBank/DDBJ databases">
        <authorList>
            <person name="Hackl T."/>
        </authorList>
    </citation>
    <scope>NUCLEOTIDE SEQUENCE</scope>
</reference>
<feature type="region of interest" description="Disordered" evidence="1">
    <location>
        <begin position="1"/>
        <end position="55"/>
    </location>
</feature>